<gene>
    <name evidence="2" type="ORF">SS1G_04375</name>
</gene>
<sequence>MAILHKAKKCRSPAGITAGRKRVRLENPATCPSSAKQLKLLSRKFSVGPGFKDRREVGLVPQTLDAAAVPTTMAATTSQTNGCSAESTQDGLFLHRGQSLPDSTI</sequence>
<proteinExistence type="predicted"/>
<feature type="region of interest" description="Disordered" evidence="1">
    <location>
        <begin position="77"/>
        <end position="105"/>
    </location>
</feature>
<dbReference type="GeneID" id="5491169"/>
<evidence type="ECO:0000256" key="1">
    <source>
        <dbReference type="SAM" id="MobiDB-lite"/>
    </source>
</evidence>
<organism evidence="2 3">
    <name type="scientific">Sclerotinia sclerotiorum (strain ATCC 18683 / 1980 / Ss-1)</name>
    <name type="common">White mold</name>
    <name type="synonym">Whetzelinia sclerotiorum</name>
    <dbReference type="NCBI Taxonomy" id="665079"/>
    <lineage>
        <taxon>Eukaryota</taxon>
        <taxon>Fungi</taxon>
        <taxon>Dikarya</taxon>
        <taxon>Ascomycota</taxon>
        <taxon>Pezizomycotina</taxon>
        <taxon>Leotiomycetes</taxon>
        <taxon>Helotiales</taxon>
        <taxon>Sclerotiniaceae</taxon>
        <taxon>Sclerotinia</taxon>
    </lineage>
</organism>
<evidence type="ECO:0000313" key="2">
    <source>
        <dbReference type="EMBL" id="EDO01900.1"/>
    </source>
</evidence>
<dbReference type="EMBL" id="CH476625">
    <property type="protein sequence ID" value="EDO01900.1"/>
    <property type="molecule type" value="Genomic_DNA"/>
</dbReference>
<dbReference type="RefSeq" id="XP_001594568.1">
    <property type="nucleotide sequence ID" value="XM_001594518.1"/>
</dbReference>
<dbReference type="AlphaFoldDB" id="A7EGD4"/>
<feature type="compositionally biased region" description="Polar residues" evidence="1">
    <location>
        <begin position="78"/>
        <end position="90"/>
    </location>
</feature>
<dbReference type="HOGENOM" id="CLU_2238230_0_0_1"/>
<keyword evidence="3" id="KW-1185">Reference proteome</keyword>
<dbReference type="Proteomes" id="UP000001312">
    <property type="component" value="Unassembled WGS sequence"/>
</dbReference>
<accession>A7EGD4</accession>
<protein>
    <submittedName>
        <fullName evidence="2">Uncharacterized protein</fullName>
    </submittedName>
</protein>
<dbReference type="KEGG" id="ssl:SS1G_04375"/>
<evidence type="ECO:0000313" key="3">
    <source>
        <dbReference type="Proteomes" id="UP000001312"/>
    </source>
</evidence>
<reference evidence="3" key="1">
    <citation type="journal article" date="2011" name="PLoS Genet.">
        <title>Genomic analysis of the necrotrophic fungal pathogens Sclerotinia sclerotiorum and Botrytis cinerea.</title>
        <authorList>
            <person name="Amselem J."/>
            <person name="Cuomo C.A."/>
            <person name="van Kan J.A."/>
            <person name="Viaud M."/>
            <person name="Benito E.P."/>
            <person name="Couloux A."/>
            <person name="Coutinho P.M."/>
            <person name="de Vries R.P."/>
            <person name="Dyer P.S."/>
            <person name="Fillinger S."/>
            <person name="Fournier E."/>
            <person name="Gout L."/>
            <person name="Hahn M."/>
            <person name="Kohn L."/>
            <person name="Lapalu N."/>
            <person name="Plummer K.M."/>
            <person name="Pradier J.M."/>
            <person name="Quevillon E."/>
            <person name="Sharon A."/>
            <person name="Simon A."/>
            <person name="ten Have A."/>
            <person name="Tudzynski B."/>
            <person name="Tudzynski P."/>
            <person name="Wincker P."/>
            <person name="Andrew M."/>
            <person name="Anthouard V."/>
            <person name="Beever R.E."/>
            <person name="Beffa R."/>
            <person name="Benoit I."/>
            <person name="Bouzid O."/>
            <person name="Brault B."/>
            <person name="Chen Z."/>
            <person name="Choquer M."/>
            <person name="Collemare J."/>
            <person name="Cotton P."/>
            <person name="Danchin E.G."/>
            <person name="Da Silva C."/>
            <person name="Gautier A."/>
            <person name="Giraud C."/>
            <person name="Giraud T."/>
            <person name="Gonzalez C."/>
            <person name="Grossetete S."/>
            <person name="Guldener U."/>
            <person name="Henrissat B."/>
            <person name="Howlett B.J."/>
            <person name="Kodira C."/>
            <person name="Kretschmer M."/>
            <person name="Lappartient A."/>
            <person name="Leroch M."/>
            <person name="Levis C."/>
            <person name="Mauceli E."/>
            <person name="Neuveglise C."/>
            <person name="Oeser B."/>
            <person name="Pearson M."/>
            <person name="Poulain J."/>
            <person name="Poussereau N."/>
            <person name="Quesneville H."/>
            <person name="Rascle C."/>
            <person name="Schumacher J."/>
            <person name="Segurens B."/>
            <person name="Sexton A."/>
            <person name="Silva E."/>
            <person name="Sirven C."/>
            <person name="Soanes D.M."/>
            <person name="Talbot N.J."/>
            <person name="Templeton M."/>
            <person name="Yandava C."/>
            <person name="Yarden O."/>
            <person name="Zeng Q."/>
            <person name="Rollins J.A."/>
            <person name="Lebrun M.H."/>
            <person name="Dickman M."/>
        </authorList>
    </citation>
    <scope>NUCLEOTIDE SEQUENCE [LARGE SCALE GENOMIC DNA]</scope>
    <source>
        <strain evidence="3">ATCC 18683 / 1980 / Ss-1</strain>
    </source>
</reference>
<name>A7EGD4_SCLS1</name>
<dbReference type="InParanoid" id="A7EGD4"/>